<dbReference type="Proteomes" id="UP000571817">
    <property type="component" value="Unassembled WGS sequence"/>
</dbReference>
<dbReference type="Gene3D" id="2.30.110.10">
    <property type="entry name" value="Electron Transport, Fmn-binding Protein, Chain A"/>
    <property type="match status" value="1"/>
</dbReference>
<evidence type="ECO:0000313" key="3">
    <source>
        <dbReference type="Proteomes" id="UP000571817"/>
    </source>
</evidence>
<dbReference type="EMBL" id="JACCFW010000001">
    <property type="protein sequence ID" value="NYJ75846.1"/>
    <property type="molecule type" value="Genomic_DNA"/>
</dbReference>
<dbReference type="PIRSF" id="PIRSF010372">
    <property type="entry name" value="PaiB"/>
    <property type="match status" value="1"/>
</dbReference>
<comment type="caution">
    <text evidence="2">The sequence shown here is derived from an EMBL/GenBank/DDBJ whole genome shotgun (WGS) entry which is preliminary data.</text>
</comment>
<dbReference type="PANTHER" id="PTHR35802">
    <property type="entry name" value="PROTEASE SYNTHASE AND SPORULATION PROTEIN PAI 2"/>
    <property type="match status" value="1"/>
</dbReference>
<dbReference type="AlphaFoldDB" id="A0A853DE45"/>
<evidence type="ECO:0000313" key="2">
    <source>
        <dbReference type="EMBL" id="NYJ75846.1"/>
    </source>
</evidence>
<dbReference type="RefSeq" id="WP_179482813.1">
    <property type="nucleotide sequence ID" value="NZ_JACCFW010000001.1"/>
</dbReference>
<protein>
    <submittedName>
        <fullName evidence="2">Transcriptional regulator</fullName>
    </submittedName>
</protein>
<dbReference type="Pfam" id="PF04299">
    <property type="entry name" value="FMN_bind_2"/>
    <property type="match status" value="1"/>
</dbReference>
<sequence length="203" mass="22382">MYSPEHNRVDEQEARDFVAAAAAGTLITVGADGTPDATFVPVLWEGDRVLAHLARAGEQWSRVVDGSQALLVVQGPHRYITPSWYASKREHGRVVPTWNYSAVQLRGTVQLHDDAAWTLDMVTRLTQAHESPRERPWAVDDAPAKWVDGRLRAIVGIEIAVKSVQARAKWSQDKDAADRAGVLEGLAGEGDEESADRVRRGRL</sequence>
<proteinExistence type="predicted"/>
<name>A0A853DE45_9MICO</name>
<organism evidence="2 3">
    <name type="scientific">Allobranchiibius huperziae</name>
    <dbReference type="NCBI Taxonomy" id="1874116"/>
    <lineage>
        <taxon>Bacteria</taxon>
        <taxon>Bacillati</taxon>
        <taxon>Actinomycetota</taxon>
        <taxon>Actinomycetes</taxon>
        <taxon>Micrococcales</taxon>
        <taxon>Dermacoccaceae</taxon>
        <taxon>Allobranchiibius</taxon>
    </lineage>
</organism>
<keyword evidence="3" id="KW-1185">Reference proteome</keyword>
<evidence type="ECO:0000256" key="1">
    <source>
        <dbReference type="SAM" id="MobiDB-lite"/>
    </source>
</evidence>
<gene>
    <name evidence="2" type="ORF">HNR15_002809</name>
</gene>
<feature type="region of interest" description="Disordered" evidence="1">
    <location>
        <begin position="173"/>
        <end position="203"/>
    </location>
</feature>
<dbReference type="SUPFAM" id="SSF50475">
    <property type="entry name" value="FMN-binding split barrel"/>
    <property type="match status" value="1"/>
</dbReference>
<reference evidence="2 3" key="1">
    <citation type="submission" date="2020-07" db="EMBL/GenBank/DDBJ databases">
        <title>Sequencing the genomes of 1000 actinobacteria strains.</title>
        <authorList>
            <person name="Klenk H.-P."/>
        </authorList>
    </citation>
    <scope>NUCLEOTIDE SEQUENCE [LARGE SCALE GENOMIC DNA]</scope>
    <source>
        <strain evidence="2 3">DSM 29531</strain>
    </source>
</reference>
<accession>A0A853DE45</accession>
<dbReference type="PANTHER" id="PTHR35802:SF1">
    <property type="entry name" value="PROTEASE SYNTHASE AND SPORULATION PROTEIN PAI 2"/>
    <property type="match status" value="1"/>
</dbReference>
<dbReference type="InterPro" id="IPR007396">
    <property type="entry name" value="TR_PAI2-type"/>
</dbReference>
<dbReference type="InterPro" id="IPR012349">
    <property type="entry name" value="Split_barrel_FMN-bd"/>
</dbReference>